<evidence type="ECO:0000313" key="2">
    <source>
        <dbReference type="EMBL" id="MFD1203390.1"/>
    </source>
</evidence>
<keyword evidence="1" id="KW-0812">Transmembrane</keyword>
<keyword evidence="3" id="KW-1185">Reference proteome</keyword>
<gene>
    <name evidence="2" type="ORF">ACFQ3U_15975</name>
</gene>
<sequence>MKPLRIATFILGAITLIAFVGPFFATGGGELSGVLEFYIGWVIVGPTAGVLTICLGGLVSLVAVHSPEATRTKRWGVAAVWVALFALALLWAVRAQHGGLGGTALSNIPAVLAVSSGIALIAVVTTAFAATVRDAPARRRATRWVTFGALTTVTLVAGLFLLTKQALLAEYGRAAEAAMHQETTLQERERKATIKLATACISLPTAQRRIDETAFYERTQPPVLPEKLAESLRTKAAEAAAGIATFDPAVCEEAATQVEAAIVANGGSLDEFELDSSFLAARIDQFLPPDELPLPQTPSFWAISAQDVAEAKERRAAAFSSFLAVRDIAAPIADEAWATVSLPFHLITGEMRDAMADSAAAVIAETGADGTPEAKALLELTERSSRIGATSFEINEQFSSYLRSASAMLEAAG</sequence>
<proteinExistence type="predicted"/>
<evidence type="ECO:0000313" key="3">
    <source>
        <dbReference type="Proteomes" id="UP001597181"/>
    </source>
</evidence>
<feature type="transmembrane region" description="Helical" evidence="1">
    <location>
        <begin position="75"/>
        <end position="93"/>
    </location>
</feature>
<keyword evidence="1" id="KW-1133">Transmembrane helix</keyword>
<keyword evidence="1" id="KW-0472">Membrane</keyword>
<feature type="transmembrane region" description="Helical" evidence="1">
    <location>
        <begin position="108"/>
        <end position="132"/>
    </location>
</feature>
<feature type="transmembrane region" description="Helical" evidence="1">
    <location>
        <begin position="37"/>
        <end position="63"/>
    </location>
</feature>
<dbReference type="Proteomes" id="UP001597181">
    <property type="component" value="Unassembled WGS sequence"/>
</dbReference>
<dbReference type="EMBL" id="JBHTLY010000012">
    <property type="protein sequence ID" value="MFD1203390.1"/>
    <property type="molecule type" value="Genomic_DNA"/>
</dbReference>
<name>A0ABW3TRN7_9MICO</name>
<feature type="transmembrane region" description="Helical" evidence="1">
    <location>
        <begin position="7"/>
        <end position="25"/>
    </location>
</feature>
<feature type="transmembrane region" description="Helical" evidence="1">
    <location>
        <begin position="144"/>
        <end position="163"/>
    </location>
</feature>
<evidence type="ECO:0000256" key="1">
    <source>
        <dbReference type="SAM" id="Phobius"/>
    </source>
</evidence>
<reference evidence="3" key="1">
    <citation type="journal article" date="2019" name="Int. J. Syst. Evol. Microbiol.">
        <title>The Global Catalogue of Microorganisms (GCM) 10K type strain sequencing project: providing services to taxonomists for standard genome sequencing and annotation.</title>
        <authorList>
            <consortium name="The Broad Institute Genomics Platform"/>
            <consortium name="The Broad Institute Genome Sequencing Center for Infectious Disease"/>
            <person name="Wu L."/>
            <person name="Ma J."/>
        </authorList>
    </citation>
    <scope>NUCLEOTIDE SEQUENCE [LARGE SCALE GENOMIC DNA]</scope>
    <source>
        <strain evidence="3">CCUG 50213</strain>
    </source>
</reference>
<protein>
    <submittedName>
        <fullName evidence="2">Uncharacterized protein</fullName>
    </submittedName>
</protein>
<comment type="caution">
    <text evidence="2">The sequence shown here is derived from an EMBL/GenBank/DDBJ whole genome shotgun (WGS) entry which is preliminary data.</text>
</comment>
<dbReference type="RefSeq" id="WP_343960336.1">
    <property type="nucleotide sequence ID" value="NZ_BAAAKZ010000007.1"/>
</dbReference>
<organism evidence="2 3">
    <name type="scientific">Leucobacter albus</name>
    <dbReference type="NCBI Taxonomy" id="272210"/>
    <lineage>
        <taxon>Bacteria</taxon>
        <taxon>Bacillati</taxon>
        <taxon>Actinomycetota</taxon>
        <taxon>Actinomycetes</taxon>
        <taxon>Micrococcales</taxon>
        <taxon>Microbacteriaceae</taxon>
        <taxon>Leucobacter</taxon>
    </lineage>
</organism>
<accession>A0ABW3TRN7</accession>